<dbReference type="Pfam" id="PF20256">
    <property type="entry name" value="MoCoBD_2"/>
    <property type="match status" value="1"/>
</dbReference>
<keyword evidence="3" id="KW-0732">Signal</keyword>
<evidence type="ECO:0000313" key="6">
    <source>
        <dbReference type="Proteomes" id="UP000580474"/>
    </source>
</evidence>
<name>A0A840NLH0_9PSEU</name>
<dbReference type="EC" id="1.17.1.4" evidence="5"/>
<evidence type="ECO:0000313" key="5">
    <source>
        <dbReference type="EMBL" id="MBB5069107.1"/>
    </source>
</evidence>
<gene>
    <name evidence="5" type="ORF">BJ969_002195</name>
</gene>
<evidence type="ECO:0000259" key="4">
    <source>
        <dbReference type="SMART" id="SM01008"/>
    </source>
</evidence>
<dbReference type="GO" id="GO:0005506">
    <property type="term" value="F:iron ion binding"/>
    <property type="evidence" value="ECO:0007669"/>
    <property type="project" value="InterPro"/>
</dbReference>
<feature type="signal peptide" evidence="3">
    <location>
        <begin position="1"/>
        <end position="27"/>
    </location>
</feature>
<dbReference type="RefSeq" id="WP_184478838.1">
    <property type="nucleotide sequence ID" value="NZ_JACHIV010000001.1"/>
</dbReference>
<dbReference type="InterPro" id="IPR037165">
    <property type="entry name" value="AldOxase/xan_DH_Mopterin-bd_sf"/>
</dbReference>
<dbReference type="SUPFAM" id="SSF54665">
    <property type="entry name" value="CO dehydrogenase molybdoprotein N-domain-like"/>
    <property type="match status" value="1"/>
</dbReference>
<evidence type="ECO:0000256" key="2">
    <source>
        <dbReference type="ARBA" id="ARBA00023002"/>
    </source>
</evidence>
<evidence type="ECO:0000256" key="3">
    <source>
        <dbReference type="SAM" id="SignalP"/>
    </source>
</evidence>
<proteinExistence type="predicted"/>
<dbReference type="GO" id="GO:0004854">
    <property type="term" value="F:xanthine dehydrogenase activity"/>
    <property type="evidence" value="ECO:0007669"/>
    <property type="project" value="UniProtKB-EC"/>
</dbReference>
<feature type="domain" description="Aldehyde oxidase/xanthine dehydrogenase a/b hammerhead" evidence="4">
    <location>
        <begin position="56"/>
        <end position="160"/>
    </location>
</feature>
<dbReference type="InterPro" id="IPR000674">
    <property type="entry name" value="Ald_Oxase/Xan_DH_a/b"/>
</dbReference>
<dbReference type="SUPFAM" id="SSF56003">
    <property type="entry name" value="Molybdenum cofactor-binding domain"/>
    <property type="match status" value="1"/>
</dbReference>
<dbReference type="InterPro" id="IPR036856">
    <property type="entry name" value="Ald_Oxase/Xan_DH_a/b_sf"/>
</dbReference>
<reference evidence="5 6" key="1">
    <citation type="submission" date="2020-08" db="EMBL/GenBank/DDBJ databases">
        <title>Sequencing the genomes of 1000 actinobacteria strains.</title>
        <authorList>
            <person name="Klenk H.-P."/>
        </authorList>
    </citation>
    <scope>NUCLEOTIDE SEQUENCE [LARGE SCALE GENOMIC DNA]</scope>
    <source>
        <strain evidence="5 6">DSM 45582</strain>
    </source>
</reference>
<protein>
    <submittedName>
        <fullName evidence="5">Xanthine dehydrogenase YagR molybdenum-binding subunit</fullName>
        <ecNumber evidence="5">1.17.1.4</ecNumber>
    </submittedName>
</protein>
<dbReference type="Gene3D" id="3.30.365.10">
    <property type="entry name" value="Aldehyde oxidase/xanthine dehydrogenase, molybdopterin binding domain"/>
    <property type="match status" value="4"/>
</dbReference>
<dbReference type="PROSITE" id="PS51318">
    <property type="entry name" value="TAT"/>
    <property type="match status" value="1"/>
</dbReference>
<dbReference type="Pfam" id="PF01315">
    <property type="entry name" value="Ald_Xan_dh_C"/>
    <property type="match status" value="1"/>
</dbReference>
<dbReference type="SMART" id="SM01008">
    <property type="entry name" value="Ald_Xan_dh_C"/>
    <property type="match status" value="1"/>
</dbReference>
<comment type="caution">
    <text evidence="5">The sequence shown here is derived from an EMBL/GenBank/DDBJ whole genome shotgun (WGS) entry which is preliminary data.</text>
</comment>
<keyword evidence="2 5" id="KW-0560">Oxidoreductase</keyword>
<organism evidence="5 6">
    <name type="scientific">Saccharopolyspora gloriosae</name>
    <dbReference type="NCBI Taxonomy" id="455344"/>
    <lineage>
        <taxon>Bacteria</taxon>
        <taxon>Bacillati</taxon>
        <taxon>Actinomycetota</taxon>
        <taxon>Actinomycetes</taxon>
        <taxon>Pseudonocardiales</taxon>
        <taxon>Pseudonocardiaceae</taxon>
        <taxon>Saccharopolyspora</taxon>
    </lineage>
</organism>
<feature type="chain" id="PRO_5039688353" evidence="3">
    <location>
        <begin position="28"/>
        <end position="760"/>
    </location>
</feature>
<dbReference type="PANTHER" id="PTHR11908">
    <property type="entry name" value="XANTHINE DEHYDROGENASE"/>
    <property type="match status" value="1"/>
</dbReference>
<dbReference type="InterPro" id="IPR016208">
    <property type="entry name" value="Ald_Oxase/xanthine_DH-like"/>
</dbReference>
<dbReference type="Gene3D" id="3.90.1170.50">
    <property type="entry name" value="Aldehyde oxidase/xanthine dehydrogenase, a/b hammerhead"/>
    <property type="match status" value="1"/>
</dbReference>
<keyword evidence="6" id="KW-1185">Reference proteome</keyword>
<dbReference type="InterPro" id="IPR006311">
    <property type="entry name" value="TAT_signal"/>
</dbReference>
<sequence>MEISRRSALRAGVLVAGAGLLPATASARTATAAPAPAAPALAGAGMNRVDGWRKVSGTADYPNDVAEPGMAHAALACSTIASGRITGIDTSGAESAPGVLAVLTHLNAPKVQRPPGEPPAPLQGDVVDHHGHYLAVVVARTPQQAAEAASLIEVDYEVRSPVVAIDDPRAPRAPAGTGTTRGDVPGALADSAVRYDATFTTPANTHNPMGLFSAVAGWDGPRLTVHSNSQGPSAMQESLAAAFELPAADVTVVAPFVGGGFGSALRTWPHVQLAALAAREVGLPVRLVLTRPQMFTGVGHRTGTVQRLRIGMDRDGTLRAIEHRSTQTAAVDDDNVDPVTSGTAVRYACANVATHDEQVRLTIPGPCSMRAPGEAQGNFALESAIDELSYQVGIDPIELRLRNFAATDQESGLPWSSNALRECYRRGAELFGWSRRPAQPRSLREGDELVGYGVATASFPFFGLPCEASVAVLADGTAVVRSSTAEIGTGSRTVITQLAAQRLGLEVGSVGFEIGDSRLPTAPLAGGSGLTGSLGAAVDAAVLRLWQGFLDLVADDPAAPLRGARVDQLAATGGRLHLVDDPATGETYAAMLARHGRGDLAADGAFDSSSHDVNGLSRAGAFGAQFVEVRVDADLGAVRVARIVSAIDGGRILNEKTARSQIIGGAVGGIGMALFEDTATDPGTGRITNATFADYLIPVNGDVPDHQVAFVGTPDRFNPVGVKGVGEVGLTGLPPAIANAIHHATGKRLRSLPMTLDQLL</sequence>
<dbReference type="Pfam" id="PF02738">
    <property type="entry name" value="MoCoBD_1"/>
    <property type="match status" value="1"/>
</dbReference>
<evidence type="ECO:0000256" key="1">
    <source>
        <dbReference type="ARBA" id="ARBA00022505"/>
    </source>
</evidence>
<dbReference type="PANTHER" id="PTHR11908:SF132">
    <property type="entry name" value="ALDEHYDE OXIDASE 1-RELATED"/>
    <property type="match status" value="1"/>
</dbReference>
<dbReference type="EMBL" id="JACHIV010000001">
    <property type="protein sequence ID" value="MBB5069107.1"/>
    <property type="molecule type" value="Genomic_DNA"/>
</dbReference>
<dbReference type="AlphaFoldDB" id="A0A840NLH0"/>
<dbReference type="Proteomes" id="UP000580474">
    <property type="component" value="Unassembled WGS sequence"/>
</dbReference>
<dbReference type="InterPro" id="IPR008274">
    <property type="entry name" value="AldOxase/xan_DH_MoCoBD1"/>
</dbReference>
<dbReference type="InterPro" id="IPR046867">
    <property type="entry name" value="AldOxase/xan_DH_MoCoBD2"/>
</dbReference>
<accession>A0A840NLH0</accession>
<keyword evidence="1" id="KW-0500">Molybdenum</keyword>